<evidence type="ECO:0000256" key="5">
    <source>
        <dbReference type="PIRNR" id="PIRNR001473"/>
    </source>
</evidence>
<name>G4TAF1_SERID</name>
<dbReference type="InterPro" id="IPR023566">
    <property type="entry name" value="PPIase_Fpr3/Fpr4-like"/>
</dbReference>
<evidence type="ECO:0000256" key="7">
    <source>
        <dbReference type="SAM" id="MobiDB-lite"/>
    </source>
</evidence>
<dbReference type="OMA" id="TLVKIHY"/>
<feature type="compositionally biased region" description="Basic and acidic residues" evidence="7">
    <location>
        <begin position="265"/>
        <end position="298"/>
    </location>
</feature>
<organism evidence="9 10">
    <name type="scientific">Serendipita indica (strain DSM 11827)</name>
    <name type="common">Root endophyte fungus</name>
    <name type="synonym">Piriformospora indica</name>
    <dbReference type="NCBI Taxonomy" id="1109443"/>
    <lineage>
        <taxon>Eukaryota</taxon>
        <taxon>Fungi</taxon>
        <taxon>Dikarya</taxon>
        <taxon>Basidiomycota</taxon>
        <taxon>Agaricomycotina</taxon>
        <taxon>Agaricomycetes</taxon>
        <taxon>Sebacinales</taxon>
        <taxon>Serendipitaceae</taxon>
        <taxon>Serendipita</taxon>
    </lineage>
</organism>
<dbReference type="EC" id="5.2.1.8" evidence="5"/>
<keyword evidence="3 5" id="KW-0697">Rotamase</keyword>
<reference evidence="9 10" key="1">
    <citation type="journal article" date="2011" name="PLoS Pathog.">
        <title>Endophytic Life Strategies Decoded by Genome and Transcriptome Analyses of the Mutualistic Root Symbiont Piriformospora indica.</title>
        <authorList>
            <person name="Zuccaro A."/>
            <person name="Lahrmann U."/>
            <person name="Guldener U."/>
            <person name="Langen G."/>
            <person name="Pfiffi S."/>
            <person name="Biedenkopf D."/>
            <person name="Wong P."/>
            <person name="Samans B."/>
            <person name="Grimm C."/>
            <person name="Basiewicz M."/>
            <person name="Murat C."/>
            <person name="Martin F."/>
            <person name="Kogel K.H."/>
        </authorList>
    </citation>
    <scope>NUCLEOTIDE SEQUENCE [LARGE SCALE GENOMIC DNA]</scope>
    <source>
        <strain evidence="9 10">DSM 11827</strain>
    </source>
</reference>
<gene>
    <name evidence="9" type="ORF">PIIN_02154</name>
</gene>
<proteinExistence type="inferred from homology"/>
<comment type="similarity">
    <text evidence="2">Belongs to the FKBP-type PPIase family. FKBP3/4 subfamily.</text>
</comment>
<accession>G4TAF1</accession>
<dbReference type="FunFam" id="3.10.50.40:FF:000006">
    <property type="entry name" value="Peptidyl-prolyl cis-trans isomerase"/>
    <property type="match status" value="1"/>
</dbReference>
<dbReference type="PIRSF" id="PIRSF001473">
    <property type="entry name" value="FK506-bp_FPR3"/>
    <property type="match status" value="1"/>
</dbReference>
<dbReference type="Proteomes" id="UP000007148">
    <property type="component" value="Unassembled WGS sequence"/>
</dbReference>
<dbReference type="Pfam" id="PF00254">
    <property type="entry name" value="FKBP_C"/>
    <property type="match status" value="1"/>
</dbReference>
<dbReference type="AlphaFoldDB" id="G4TAF1"/>
<dbReference type="Pfam" id="PF17800">
    <property type="entry name" value="NPL"/>
    <property type="match status" value="1"/>
</dbReference>
<dbReference type="GO" id="GO:0003755">
    <property type="term" value="F:peptidyl-prolyl cis-trans isomerase activity"/>
    <property type="evidence" value="ECO:0007669"/>
    <property type="project" value="UniProtKB-KW"/>
</dbReference>
<sequence>MSAPPISTWCIQLVPRKEYIFSIPPFADLRITNAAFDAQLEDENSRCTVMLDIQDMFDSDDESSEAGGEKEDIQSGHRKFALTSLTPGKIESSMHDIVITSPARVKAEVIGRNTIHLSGYYCRTYNGESEEDDSEYMMDEDEEGIDYDDDDDEGYPLQDISSDVEIEVDDLMSGDELPDDSHRFEEVIEEEEEAVPATKKRPREEEDVPDKPAPEANLSKKQKKKLKAQQAAAAASGNTNVQAKSAIEGPPQKKVKAENGTAVPVEKKEEKEKKPKEKQKEKPKEDKKDKPTQAKTVEHPNGLKTTDTKIGDGELAKKGSRVSVRYIGKLTNGKTFDSNTKGSPFQFKLGAGDVIQGWDQGLVGMKVGGERRIIVPPKLGYGQKKMGSIPPNSVLEFEVKLLSVK</sequence>
<dbReference type="PROSITE" id="PS50059">
    <property type="entry name" value="FKBP_PPIASE"/>
    <property type="match status" value="1"/>
</dbReference>
<comment type="caution">
    <text evidence="9">The sequence shown here is derived from an EMBL/GenBank/DDBJ whole genome shotgun (WGS) entry which is preliminary data.</text>
</comment>
<dbReference type="Gene3D" id="3.10.50.40">
    <property type="match status" value="1"/>
</dbReference>
<evidence type="ECO:0000259" key="8">
    <source>
        <dbReference type="PROSITE" id="PS50059"/>
    </source>
</evidence>
<dbReference type="STRING" id="1109443.G4TAF1"/>
<dbReference type="SUPFAM" id="SSF54534">
    <property type="entry name" value="FKBP-like"/>
    <property type="match status" value="1"/>
</dbReference>
<evidence type="ECO:0000256" key="3">
    <source>
        <dbReference type="ARBA" id="ARBA00023110"/>
    </source>
</evidence>
<evidence type="ECO:0000256" key="2">
    <source>
        <dbReference type="ARBA" id="ARBA00007838"/>
    </source>
</evidence>
<evidence type="ECO:0000256" key="4">
    <source>
        <dbReference type="ARBA" id="ARBA00023235"/>
    </source>
</evidence>
<comment type="catalytic activity">
    <reaction evidence="1 5 6">
        <text>[protein]-peptidylproline (omega=180) = [protein]-peptidylproline (omega=0)</text>
        <dbReference type="Rhea" id="RHEA:16237"/>
        <dbReference type="Rhea" id="RHEA-COMP:10747"/>
        <dbReference type="Rhea" id="RHEA-COMP:10748"/>
        <dbReference type="ChEBI" id="CHEBI:83833"/>
        <dbReference type="ChEBI" id="CHEBI:83834"/>
        <dbReference type="EC" id="5.2.1.8"/>
    </reaction>
</comment>
<dbReference type="InterPro" id="IPR041232">
    <property type="entry name" value="NPL"/>
</dbReference>
<evidence type="ECO:0000256" key="6">
    <source>
        <dbReference type="PROSITE-ProRule" id="PRU00277"/>
    </source>
</evidence>
<dbReference type="FunCoup" id="G4TAF1">
    <property type="interactions" value="42"/>
</dbReference>
<dbReference type="PANTHER" id="PTHR43811:SF19">
    <property type="entry name" value="39 KDA FK506-BINDING NUCLEAR PROTEIN"/>
    <property type="match status" value="1"/>
</dbReference>
<feature type="domain" description="PPIase FKBP-type" evidence="8">
    <location>
        <begin position="319"/>
        <end position="405"/>
    </location>
</feature>
<keyword evidence="4 5" id="KW-0413">Isomerase</keyword>
<keyword evidence="10" id="KW-1185">Reference proteome</keyword>
<evidence type="ECO:0000256" key="1">
    <source>
        <dbReference type="ARBA" id="ARBA00000971"/>
    </source>
</evidence>
<dbReference type="InterPro" id="IPR046357">
    <property type="entry name" value="PPIase_dom_sf"/>
</dbReference>
<dbReference type="PANTHER" id="PTHR43811">
    <property type="entry name" value="FKBP-TYPE PEPTIDYL-PROLYL CIS-TRANS ISOMERASE FKPA"/>
    <property type="match status" value="1"/>
</dbReference>
<evidence type="ECO:0000313" key="10">
    <source>
        <dbReference type="Proteomes" id="UP000007148"/>
    </source>
</evidence>
<dbReference type="HOGENOM" id="CLU_022297_3_0_1"/>
<dbReference type="InterPro" id="IPR001179">
    <property type="entry name" value="PPIase_FKBP_dom"/>
</dbReference>
<dbReference type="GO" id="GO:0005634">
    <property type="term" value="C:nucleus"/>
    <property type="evidence" value="ECO:0007669"/>
    <property type="project" value="UniProtKB-ARBA"/>
</dbReference>
<dbReference type="EMBL" id="CAFZ01000029">
    <property type="protein sequence ID" value="CCA68290.1"/>
    <property type="molecule type" value="Genomic_DNA"/>
</dbReference>
<protein>
    <recommendedName>
        <fullName evidence="5">FK506-binding protein</fullName>
        <ecNumber evidence="5">5.2.1.8</ecNumber>
    </recommendedName>
</protein>
<dbReference type="eggNOG" id="KOG0552">
    <property type="taxonomic scope" value="Eukaryota"/>
</dbReference>
<evidence type="ECO:0000313" key="9">
    <source>
        <dbReference type="EMBL" id="CCA68290.1"/>
    </source>
</evidence>
<dbReference type="InParanoid" id="G4TAF1"/>
<dbReference type="Gene3D" id="2.60.120.340">
    <property type="entry name" value="Nucleoplasmin core domain"/>
    <property type="match status" value="1"/>
</dbReference>
<feature type="region of interest" description="Disordered" evidence="7">
    <location>
        <begin position="173"/>
        <end position="314"/>
    </location>
</feature>
<dbReference type="OrthoDB" id="1902587at2759"/>